<sequence length="562" mass="64314">MTFDKEKLKEIKKAEQEWEENVVKPLIAKRPERKEKFMTDDGFEIKRVYTPADLGENWDYLEKLGFPGQYPFTRGVYATMYRGRLWTMRQYAGYATAEESNRRYKYLLEQGQTGLSVAFDLPTQLGYDSDHPMAEGEVGKVGVAIDSLWDMEILFDGIPLDKVSTSMTINSTAANLLAMYILVAEKQGVSQHVLRGTVQNDILKEYIARGTYIFPPQPSMRLTTDIIMYCAEHVPKWNPISISGYHIREAGANAVQEVAFTLADGIEYVKAVVERGMDVDKFAPRLSFFFNAHNNFLEEIAKFRAARRLWAKIMKEKFGAKNPRSMLLRFHTQTAGSTLTAQQPENNIIRVTIQALAAVLGGTQSLHTNSYDEALSLPTEKSVRIALRTQQIIAYESGVVDTIDPLGGSYYIEWLTDHIEEEAMKYIEKIERMGGMMRAIERGYIQKEIADSAYKYQKEIEEGKRIIVGVNKFVTDEPIEVEIIKVDPSIRDKQIERLKKLRSERDSKKVEEALDKLRNAAEREDVNLMPYIIEAHRHLATLGEVTDVLREVWGEYRAPLIF</sequence>
<evidence type="ECO:0000256" key="1">
    <source>
        <dbReference type="ARBA" id="ARBA00022628"/>
    </source>
</evidence>
<evidence type="ECO:0000313" key="7">
    <source>
        <dbReference type="EMBL" id="HIP88710.1"/>
    </source>
</evidence>
<feature type="coiled-coil region" evidence="5">
    <location>
        <begin position="491"/>
        <end position="527"/>
    </location>
</feature>
<keyword evidence="5" id="KW-0175">Coiled coil</keyword>
<accession>A0A832ZC42</accession>
<organism evidence="7 8">
    <name type="scientific">Thermococcus paralvinellae</name>
    <dbReference type="NCBI Taxonomy" id="582419"/>
    <lineage>
        <taxon>Archaea</taxon>
        <taxon>Methanobacteriati</taxon>
        <taxon>Methanobacteriota</taxon>
        <taxon>Thermococci</taxon>
        <taxon>Thermococcales</taxon>
        <taxon>Thermococcaceae</taxon>
        <taxon>Thermococcus</taxon>
    </lineage>
</organism>
<keyword evidence="4" id="KW-0170">Cobalt</keyword>
<dbReference type="NCBIfam" id="TIGR00641">
    <property type="entry name" value="acid_CoA_mut_N"/>
    <property type="match status" value="1"/>
</dbReference>
<evidence type="ECO:0000259" key="6">
    <source>
        <dbReference type="Pfam" id="PF01642"/>
    </source>
</evidence>
<evidence type="ECO:0000256" key="5">
    <source>
        <dbReference type="SAM" id="Coils"/>
    </source>
</evidence>
<dbReference type="GO" id="GO:0004494">
    <property type="term" value="F:methylmalonyl-CoA mutase activity"/>
    <property type="evidence" value="ECO:0007669"/>
    <property type="project" value="InterPro"/>
</dbReference>
<dbReference type="Proteomes" id="UP000653692">
    <property type="component" value="Unassembled WGS sequence"/>
</dbReference>
<reference evidence="7" key="1">
    <citation type="journal article" date="2020" name="ISME J.">
        <title>Gammaproteobacteria mediating utilization of methyl-, sulfur- and petroleum organic compounds in deep ocean hydrothermal plumes.</title>
        <authorList>
            <person name="Zhou Z."/>
            <person name="Liu Y."/>
            <person name="Pan J."/>
            <person name="Cron B.R."/>
            <person name="Toner B.M."/>
            <person name="Anantharaman K."/>
            <person name="Breier J.A."/>
            <person name="Dick G.J."/>
            <person name="Li M."/>
        </authorList>
    </citation>
    <scope>NUCLEOTIDE SEQUENCE</scope>
    <source>
        <strain evidence="7">SZUA-1476</strain>
    </source>
</reference>
<dbReference type="InterPro" id="IPR016176">
    <property type="entry name" value="Cbl-dep_enz_cat"/>
</dbReference>
<keyword evidence="2" id="KW-0479">Metal-binding</keyword>
<dbReference type="SUPFAM" id="SSF51703">
    <property type="entry name" value="Cobalamin (vitamin B12)-dependent enzymes"/>
    <property type="match status" value="1"/>
</dbReference>
<dbReference type="EMBL" id="DQUR01000064">
    <property type="protein sequence ID" value="HIP88710.1"/>
    <property type="molecule type" value="Genomic_DNA"/>
</dbReference>
<evidence type="ECO:0000256" key="2">
    <source>
        <dbReference type="ARBA" id="ARBA00022723"/>
    </source>
</evidence>
<dbReference type="GO" id="GO:0031419">
    <property type="term" value="F:cobalamin binding"/>
    <property type="evidence" value="ECO:0007669"/>
    <property type="project" value="UniProtKB-KW"/>
</dbReference>
<name>A0A832ZC42_9EURY</name>
<protein>
    <submittedName>
        <fullName evidence="7">Methylmalonyl-CoA mutase</fullName>
    </submittedName>
</protein>
<evidence type="ECO:0000313" key="8">
    <source>
        <dbReference type="Proteomes" id="UP000653692"/>
    </source>
</evidence>
<dbReference type="Pfam" id="PF01642">
    <property type="entry name" value="MM_CoA_mutase"/>
    <property type="match status" value="1"/>
</dbReference>
<dbReference type="InterPro" id="IPR006099">
    <property type="entry name" value="MeMalonylCoA_mutase_a/b_cat"/>
</dbReference>
<dbReference type="CDD" id="cd03680">
    <property type="entry name" value="MM_CoA_mutase_ICM_like"/>
    <property type="match status" value="1"/>
</dbReference>
<dbReference type="PANTHER" id="PTHR48101:SF1">
    <property type="entry name" value="METHYLMALONYL-COA MUTASE, LARGE SUBUNIT"/>
    <property type="match status" value="1"/>
</dbReference>
<dbReference type="FunFam" id="3.20.20.240:FF:000001">
    <property type="entry name" value="Probable methylmalonyl-coa mutase"/>
    <property type="match status" value="1"/>
</dbReference>
<evidence type="ECO:0000256" key="4">
    <source>
        <dbReference type="ARBA" id="ARBA00023285"/>
    </source>
</evidence>
<keyword evidence="1" id="KW-0846">Cobalamin</keyword>
<evidence type="ECO:0000256" key="3">
    <source>
        <dbReference type="ARBA" id="ARBA00023235"/>
    </source>
</evidence>
<dbReference type="PANTHER" id="PTHR48101">
    <property type="entry name" value="METHYLMALONYL-COA MUTASE, MITOCHONDRIAL-RELATED"/>
    <property type="match status" value="1"/>
</dbReference>
<feature type="domain" description="Methylmalonyl-CoA mutase alpha/beta chain catalytic" evidence="6">
    <location>
        <begin position="39"/>
        <end position="555"/>
    </location>
</feature>
<dbReference type="GO" id="GO:0046872">
    <property type="term" value="F:metal ion binding"/>
    <property type="evidence" value="ECO:0007669"/>
    <property type="project" value="UniProtKB-KW"/>
</dbReference>
<gene>
    <name evidence="7" type="ORF">EYH24_01810</name>
</gene>
<keyword evidence="3" id="KW-0413">Isomerase</keyword>
<comment type="caution">
    <text evidence="7">The sequence shown here is derived from an EMBL/GenBank/DDBJ whole genome shotgun (WGS) entry which is preliminary data.</text>
</comment>
<dbReference type="Gene3D" id="3.20.20.240">
    <property type="entry name" value="Methylmalonyl-CoA mutase"/>
    <property type="match status" value="1"/>
</dbReference>
<dbReference type="AlphaFoldDB" id="A0A832ZC42"/>
<dbReference type="InterPro" id="IPR006098">
    <property type="entry name" value="MMCoA_mutase_a_cat"/>
</dbReference>
<proteinExistence type="predicted"/>